<accession>A0A0K2TPI9</accession>
<proteinExistence type="predicted"/>
<organism evidence="1">
    <name type="scientific">Lepeophtheirus salmonis</name>
    <name type="common">Salmon louse</name>
    <name type="synonym">Caligus salmonis</name>
    <dbReference type="NCBI Taxonomy" id="72036"/>
    <lineage>
        <taxon>Eukaryota</taxon>
        <taxon>Metazoa</taxon>
        <taxon>Ecdysozoa</taxon>
        <taxon>Arthropoda</taxon>
        <taxon>Crustacea</taxon>
        <taxon>Multicrustacea</taxon>
        <taxon>Hexanauplia</taxon>
        <taxon>Copepoda</taxon>
        <taxon>Siphonostomatoida</taxon>
        <taxon>Caligidae</taxon>
        <taxon>Lepeophtheirus</taxon>
    </lineage>
</organism>
<reference evidence="1" key="1">
    <citation type="submission" date="2014-05" db="EMBL/GenBank/DDBJ databases">
        <authorList>
            <person name="Chronopoulou M."/>
        </authorList>
    </citation>
    <scope>NUCLEOTIDE SEQUENCE</scope>
    <source>
        <tissue evidence="1">Whole organism</tissue>
    </source>
</reference>
<evidence type="ECO:0000313" key="1">
    <source>
        <dbReference type="EMBL" id="CDW27577.1"/>
    </source>
</evidence>
<dbReference type="EMBL" id="HACA01010216">
    <property type="protein sequence ID" value="CDW27577.1"/>
    <property type="molecule type" value="Transcribed_RNA"/>
</dbReference>
<dbReference type="AlphaFoldDB" id="A0A0K2TPI9"/>
<protein>
    <submittedName>
        <fullName evidence="1">Uncharacterized protein</fullName>
    </submittedName>
</protein>
<name>A0A0K2TPI9_LEPSM</name>
<sequence>MRIMSPISRIRATMNLDYFLRIRFVAHGRAKCGIDGDRDCGGLLARDESVNERK</sequence>